<gene>
    <name evidence="1" type="ORF">AVEN_3251_1</name>
</gene>
<evidence type="ECO:0000313" key="2">
    <source>
        <dbReference type="Proteomes" id="UP000499080"/>
    </source>
</evidence>
<dbReference type="EMBL" id="BGPR01000983">
    <property type="protein sequence ID" value="GBM42015.1"/>
    <property type="molecule type" value="Genomic_DNA"/>
</dbReference>
<protein>
    <submittedName>
        <fullName evidence="1">Uncharacterized protein</fullName>
    </submittedName>
</protein>
<keyword evidence="2" id="KW-1185">Reference proteome</keyword>
<dbReference type="AlphaFoldDB" id="A0A4Y2FNE3"/>
<proteinExistence type="predicted"/>
<organism evidence="1 2">
    <name type="scientific">Araneus ventricosus</name>
    <name type="common">Orbweaver spider</name>
    <name type="synonym">Epeira ventricosa</name>
    <dbReference type="NCBI Taxonomy" id="182803"/>
    <lineage>
        <taxon>Eukaryota</taxon>
        <taxon>Metazoa</taxon>
        <taxon>Ecdysozoa</taxon>
        <taxon>Arthropoda</taxon>
        <taxon>Chelicerata</taxon>
        <taxon>Arachnida</taxon>
        <taxon>Araneae</taxon>
        <taxon>Araneomorphae</taxon>
        <taxon>Entelegynae</taxon>
        <taxon>Araneoidea</taxon>
        <taxon>Araneidae</taxon>
        <taxon>Araneus</taxon>
    </lineage>
</organism>
<accession>A0A4Y2FNE3</accession>
<reference evidence="1 2" key="1">
    <citation type="journal article" date="2019" name="Sci. Rep.">
        <title>Orb-weaving spider Araneus ventricosus genome elucidates the spidroin gene catalogue.</title>
        <authorList>
            <person name="Kono N."/>
            <person name="Nakamura H."/>
            <person name="Ohtoshi R."/>
            <person name="Moran D.A.P."/>
            <person name="Shinohara A."/>
            <person name="Yoshida Y."/>
            <person name="Fujiwara M."/>
            <person name="Mori M."/>
            <person name="Tomita M."/>
            <person name="Arakawa K."/>
        </authorList>
    </citation>
    <scope>NUCLEOTIDE SEQUENCE [LARGE SCALE GENOMIC DNA]</scope>
</reference>
<comment type="caution">
    <text evidence="1">The sequence shown here is derived from an EMBL/GenBank/DDBJ whole genome shotgun (WGS) entry which is preliminary data.</text>
</comment>
<name>A0A4Y2FNE3_ARAVE</name>
<sequence length="109" mass="12380">MMGGHAYSKALRTHFLTFIILRENLLEHSLVELNEETKTIIKVSIHELMETNKKSIEDAQGNIGIKQLIDIVERTADNGNFPGTAKLCFMQCAPLYVQKLEELKKNGQH</sequence>
<evidence type="ECO:0000313" key="1">
    <source>
        <dbReference type="EMBL" id="GBM42015.1"/>
    </source>
</evidence>
<dbReference type="Proteomes" id="UP000499080">
    <property type="component" value="Unassembled WGS sequence"/>
</dbReference>